<dbReference type="EMBL" id="CCBN010000015">
    <property type="protein sequence ID" value="CDO56543.1"/>
    <property type="molecule type" value="Genomic_DNA"/>
</dbReference>
<dbReference type="SMART" id="SM01398">
    <property type="entry name" value="Cornichon"/>
    <property type="match status" value="1"/>
</dbReference>
<name>A0A0J9XHW8_GEOCN</name>
<feature type="transmembrane region" description="Helical" evidence="6">
    <location>
        <begin position="114"/>
        <end position="133"/>
    </location>
</feature>
<dbReference type="Pfam" id="PF03311">
    <property type="entry name" value="Cornichon"/>
    <property type="match status" value="1"/>
</dbReference>
<dbReference type="GO" id="GO:0016192">
    <property type="term" value="P:vesicle-mediated transport"/>
    <property type="evidence" value="ECO:0007669"/>
    <property type="project" value="InterPro"/>
</dbReference>
<evidence type="ECO:0000256" key="6">
    <source>
        <dbReference type="SAM" id="Phobius"/>
    </source>
</evidence>
<sequence>MSSAPWIYLLAVLLNATNLFFQVFFTILYSDLESDYINPIDLCNKLNKYILPEAAIQGFLTIIFLLNGFWWSFLVTAPVMAFNARKIQLNTHLLDATEIFRTLGKHKKESYIKLGYHLLFFFFFLYCMIVALVRD</sequence>
<dbReference type="Proteomes" id="UP000242525">
    <property type="component" value="Unassembled WGS sequence"/>
</dbReference>
<feature type="transmembrane region" description="Helical" evidence="6">
    <location>
        <begin position="6"/>
        <end position="29"/>
    </location>
</feature>
<evidence type="ECO:0000313" key="7">
    <source>
        <dbReference type="EMBL" id="CDO56543.1"/>
    </source>
</evidence>
<comment type="similarity">
    <text evidence="2">Belongs to the cornichon family.</text>
</comment>
<dbReference type="PROSITE" id="PS01340">
    <property type="entry name" value="CORNICHON"/>
    <property type="match status" value="1"/>
</dbReference>
<dbReference type="PANTHER" id="PTHR12290">
    <property type="entry name" value="CORNICHON-RELATED"/>
    <property type="match status" value="1"/>
</dbReference>
<accession>A0A0J9XHW8</accession>
<feature type="transmembrane region" description="Helical" evidence="6">
    <location>
        <begin position="50"/>
        <end position="73"/>
    </location>
</feature>
<keyword evidence="5 6" id="KW-0472">Membrane</keyword>
<keyword evidence="8" id="KW-1185">Reference proteome</keyword>
<evidence type="ECO:0000256" key="1">
    <source>
        <dbReference type="ARBA" id="ARBA00004141"/>
    </source>
</evidence>
<evidence type="ECO:0000256" key="4">
    <source>
        <dbReference type="ARBA" id="ARBA00022989"/>
    </source>
</evidence>
<evidence type="ECO:0000256" key="3">
    <source>
        <dbReference type="ARBA" id="ARBA00022692"/>
    </source>
</evidence>
<comment type="caution">
    <text evidence="7">The sequence shown here is derived from an EMBL/GenBank/DDBJ whole genome shotgun (WGS) entry which is preliminary data.</text>
</comment>
<dbReference type="AlphaFoldDB" id="A0A0J9XHW8"/>
<dbReference type="OrthoDB" id="434393at2759"/>
<dbReference type="InterPro" id="IPR033466">
    <property type="entry name" value="Cornichon_conserved"/>
</dbReference>
<protein>
    <submittedName>
        <fullName evidence="7">Similar to Saccharomyces cerevisiae YGL054C ERV14 Protein localized to COPII-coated vesicles</fullName>
    </submittedName>
</protein>
<keyword evidence="4 6" id="KW-1133">Transmembrane helix</keyword>
<keyword evidence="3 6" id="KW-0812">Transmembrane</keyword>
<dbReference type="STRING" id="1173061.A0A0J9XHW8"/>
<evidence type="ECO:0000313" key="8">
    <source>
        <dbReference type="Proteomes" id="UP000242525"/>
    </source>
</evidence>
<comment type="subcellular location">
    <subcellularLocation>
        <location evidence="1">Membrane</location>
        <topology evidence="1">Multi-pass membrane protein</topology>
    </subcellularLocation>
</comment>
<organism evidence="7 8">
    <name type="scientific">Geotrichum candidum</name>
    <name type="common">Oospora lactis</name>
    <name type="synonym">Dipodascus geotrichum</name>
    <dbReference type="NCBI Taxonomy" id="1173061"/>
    <lineage>
        <taxon>Eukaryota</taxon>
        <taxon>Fungi</taxon>
        <taxon>Dikarya</taxon>
        <taxon>Ascomycota</taxon>
        <taxon>Saccharomycotina</taxon>
        <taxon>Dipodascomycetes</taxon>
        <taxon>Dipodascales</taxon>
        <taxon>Dipodascaceae</taxon>
        <taxon>Geotrichum</taxon>
    </lineage>
</organism>
<evidence type="ECO:0000256" key="5">
    <source>
        <dbReference type="ARBA" id="ARBA00023136"/>
    </source>
</evidence>
<dbReference type="InterPro" id="IPR003377">
    <property type="entry name" value="Cornichon"/>
</dbReference>
<dbReference type="GO" id="GO:0016020">
    <property type="term" value="C:membrane"/>
    <property type="evidence" value="ECO:0007669"/>
    <property type="project" value="UniProtKB-SubCell"/>
</dbReference>
<reference evidence="7" key="1">
    <citation type="submission" date="2014-03" db="EMBL/GenBank/DDBJ databases">
        <authorList>
            <person name="Casaregola S."/>
        </authorList>
    </citation>
    <scope>NUCLEOTIDE SEQUENCE [LARGE SCALE GENOMIC DNA]</scope>
    <source>
        <strain evidence="7">CLIB 918</strain>
    </source>
</reference>
<evidence type="ECO:0000256" key="2">
    <source>
        <dbReference type="ARBA" id="ARBA00010095"/>
    </source>
</evidence>
<proteinExistence type="inferred from homology"/>
<gene>
    <name evidence="7" type="ORF">BN980_GECA15s02782g</name>
</gene>